<sequence>MIRPRQVRIMGLVLAPVVVLAFVAASVAFSVREFPGWRPEVDPVWMTGLGVLLAAALLRFASMCARARPEGLFVRNLLRARTYDWNQIVGLTYSARSGDSWARIDLVDGTTAAVMAIQTADGARAEAAAERLRTLIDHHLPSGGDS</sequence>
<keyword evidence="1" id="KW-0812">Transmembrane</keyword>
<feature type="domain" description="Low molecular weight protein antigen 6 PH" evidence="2">
    <location>
        <begin position="66"/>
        <end position="133"/>
    </location>
</feature>
<dbReference type="InterPro" id="IPR019692">
    <property type="entry name" value="CFP-6_PH"/>
</dbReference>
<gene>
    <name evidence="3" type="ORF">GCM10009823_07890</name>
</gene>
<accession>A0ABP5I4M3</accession>
<feature type="transmembrane region" description="Helical" evidence="1">
    <location>
        <begin position="44"/>
        <end position="61"/>
    </location>
</feature>
<name>A0ABP5I4M3_9MICO</name>
<organism evidence="3 4">
    <name type="scientific">Brevibacterium salitolerans</name>
    <dbReference type="NCBI Taxonomy" id="1403566"/>
    <lineage>
        <taxon>Bacteria</taxon>
        <taxon>Bacillati</taxon>
        <taxon>Actinomycetota</taxon>
        <taxon>Actinomycetes</taxon>
        <taxon>Micrococcales</taxon>
        <taxon>Brevibacteriaceae</taxon>
        <taxon>Brevibacterium</taxon>
    </lineage>
</organism>
<keyword evidence="1" id="KW-1133">Transmembrane helix</keyword>
<reference evidence="4" key="1">
    <citation type="journal article" date="2019" name="Int. J. Syst. Evol. Microbiol.">
        <title>The Global Catalogue of Microorganisms (GCM) 10K type strain sequencing project: providing services to taxonomists for standard genome sequencing and annotation.</title>
        <authorList>
            <consortium name="The Broad Institute Genomics Platform"/>
            <consortium name="The Broad Institute Genome Sequencing Center for Infectious Disease"/>
            <person name="Wu L."/>
            <person name="Ma J."/>
        </authorList>
    </citation>
    <scope>NUCLEOTIDE SEQUENCE [LARGE SCALE GENOMIC DNA]</scope>
    <source>
        <strain evidence="4">JCM 15900</strain>
    </source>
</reference>
<dbReference type="Pfam" id="PF10756">
    <property type="entry name" value="bPH_6"/>
    <property type="match status" value="1"/>
</dbReference>
<comment type="caution">
    <text evidence="3">The sequence shown here is derived from an EMBL/GenBank/DDBJ whole genome shotgun (WGS) entry which is preliminary data.</text>
</comment>
<keyword evidence="4" id="KW-1185">Reference proteome</keyword>
<dbReference type="RefSeq" id="WP_344335332.1">
    <property type="nucleotide sequence ID" value="NZ_BAAAPZ010000002.1"/>
</dbReference>
<evidence type="ECO:0000259" key="2">
    <source>
        <dbReference type="Pfam" id="PF10756"/>
    </source>
</evidence>
<proteinExistence type="predicted"/>
<evidence type="ECO:0000313" key="3">
    <source>
        <dbReference type="EMBL" id="GAA2091052.1"/>
    </source>
</evidence>
<dbReference type="EMBL" id="BAAAPZ010000002">
    <property type="protein sequence ID" value="GAA2091052.1"/>
    <property type="molecule type" value="Genomic_DNA"/>
</dbReference>
<evidence type="ECO:0000313" key="4">
    <source>
        <dbReference type="Proteomes" id="UP001500984"/>
    </source>
</evidence>
<evidence type="ECO:0000256" key="1">
    <source>
        <dbReference type="SAM" id="Phobius"/>
    </source>
</evidence>
<keyword evidence="1" id="KW-0472">Membrane</keyword>
<dbReference type="Proteomes" id="UP001500984">
    <property type="component" value="Unassembled WGS sequence"/>
</dbReference>
<protein>
    <recommendedName>
        <fullName evidence="2">Low molecular weight protein antigen 6 PH domain-containing protein</fullName>
    </recommendedName>
</protein>